<dbReference type="GO" id="GO:0034164">
    <property type="term" value="P:negative regulation of toll-like receptor 9 signaling pathway"/>
    <property type="evidence" value="ECO:0007669"/>
    <property type="project" value="TreeGrafter"/>
</dbReference>
<dbReference type="AlphaFoldDB" id="A0A914X8D6"/>
<organism evidence="3 4">
    <name type="scientific">Plectus sambesii</name>
    <dbReference type="NCBI Taxonomy" id="2011161"/>
    <lineage>
        <taxon>Eukaryota</taxon>
        <taxon>Metazoa</taxon>
        <taxon>Ecdysozoa</taxon>
        <taxon>Nematoda</taxon>
        <taxon>Chromadorea</taxon>
        <taxon>Plectida</taxon>
        <taxon>Plectina</taxon>
        <taxon>Plectoidea</taxon>
        <taxon>Plectidae</taxon>
        <taxon>Plectus</taxon>
    </lineage>
</organism>
<feature type="compositionally biased region" description="Basic and acidic residues" evidence="1">
    <location>
        <begin position="34"/>
        <end position="43"/>
    </location>
</feature>
<evidence type="ECO:0000313" key="3">
    <source>
        <dbReference type="Proteomes" id="UP000887566"/>
    </source>
</evidence>
<feature type="compositionally biased region" description="Low complexity" evidence="1">
    <location>
        <begin position="57"/>
        <end position="66"/>
    </location>
</feature>
<accession>A0A914X8D6</accession>
<dbReference type="PANTHER" id="PTHR37402">
    <property type="entry name" value="GRAM DOMAIN-CONTAINING PROTEIN 4"/>
    <property type="match status" value="1"/>
</dbReference>
<proteinExistence type="predicted"/>
<evidence type="ECO:0000256" key="1">
    <source>
        <dbReference type="SAM" id="MobiDB-lite"/>
    </source>
</evidence>
<reference evidence="4" key="1">
    <citation type="submission" date="2022-11" db="UniProtKB">
        <authorList>
            <consortium name="WormBaseParasite"/>
        </authorList>
    </citation>
    <scope>IDENTIFICATION</scope>
</reference>
<dbReference type="InterPro" id="IPR011993">
    <property type="entry name" value="PH-like_dom_sf"/>
</dbReference>
<feature type="transmembrane region" description="Helical" evidence="2">
    <location>
        <begin position="263"/>
        <end position="284"/>
    </location>
</feature>
<evidence type="ECO:0000256" key="2">
    <source>
        <dbReference type="SAM" id="Phobius"/>
    </source>
</evidence>
<keyword evidence="2" id="KW-1133">Transmembrane helix</keyword>
<keyword evidence="2" id="KW-0472">Membrane</keyword>
<keyword evidence="2" id="KW-0812">Transmembrane</keyword>
<dbReference type="Gene3D" id="2.30.29.30">
    <property type="entry name" value="Pleckstrin-homology domain (PH domain)/Phosphotyrosine-binding domain (PTB)"/>
    <property type="match status" value="1"/>
</dbReference>
<dbReference type="GO" id="GO:0006915">
    <property type="term" value="P:apoptotic process"/>
    <property type="evidence" value="ECO:0007669"/>
    <property type="project" value="InterPro"/>
</dbReference>
<evidence type="ECO:0000313" key="4">
    <source>
        <dbReference type="WBParaSite" id="PSAMB.scaffold6983size8472.g29416.t1"/>
    </source>
</evidence>
<dbReference type="Proteomes" id="UP000887566">
    <property type="component" value="Unplaced"/>
</dbReference>
<protein>
    <submittedName>
        <fullName evidence="4">GRAM domain-containing protein 4</fullName>
    </submittedName>
</protein>
<keyword evidence="3" id="KW-1185">Reference proteome</keyword>
<feature type="region of interest" description="Disordered" evidence="1">
    <location>
        <begin position="30"/>
        <end position="66"/>
    </location>
</feature>
<name>A0A914X8D6_9BILA</name>
<dbReference type="InterPro" id="IPR037847">
    <property type="entry name" value="GRAMDC4"/>
</dbReference>
<sequence>MLRLLLSEGALEITAQSSIKAPKLFIDMSNDSSPKSKKDKNDLNEAAQLRHRRRSSSPRLSDSTSPLDSHLIDVLRQNFDFVTTLADIERDECNSICTSRRNSGVNLARRRDSLHSLRTSSFNEDERTSSDHANLACRLRPRCNTSVPSFRYRTTTTTNARTADASPDFGLNDSASLADKMRARLAAFYVELLDDLSQTNEDLQQSKAPPKNLSAHALRRDVKRCLTESHPYLEMMAGFRDIFIWKSPLSSLMQFCVYSYCVYRGWIVSVILFIMLLQLILNYLSSQRNINLGLIMLPRESLPKPKLDLSGAQLVFDVAKYCQMLLEIAADVLEKVKHLFLWTKPATTAKFLVLVVFWFLLSLCISTGTYFTIIGLGLGFKAFVTTYLFHRFPRLQHKLDVFVWFLDRLPTEIDLKLERETQKTPPRLTVPRRVSATIDMIEKWRMSGEQHQTSKDDFEFINESAVASTDADNMQRAARSCILIDKERNFPHTMGAGTLILTDASLIFAYHRFSKGQRETCTIHFDEIKSIQKTHSIKSFSLFPGGGRAIEIFVENRHKSYQFVGIARRDDFFDELVRCSQAAGQSIQIHEKRD</sequence>
<dbReference type="WBParaSite" id="PSAMB.scaffold6983size8472.g29416.t1">
    <property type="protein sequence ID" value="PSAMB.scaffold6983size8472.g29416.t1"/>
    <property type="gene ID" value="PSAMB.scaffold6983size8472.g29416"/>
</dbReference>
<dbReference type="PANTHER" id="PTHR37402:SF1">
    <property type="entry name" value="GRAM DOMAIN-CONTAINING PROTEIN 4"/>
    <property type="match status" value="1"/>
</dbReference>